<reference evidence="1 2" key="1">
    <citation type="journal article" date="2001" name="Virology">
        <title>Genome sequence determinations and analyses of novel circoviruses from goose and pigeon.</title>
        <authorList>
            <person name="Todd D."/>
            <person name="Weston J.H."/>
            <person name="Soike D."/>
            <person name="Smyth J.A."/>
        </authorList>
    </citation>
    <scope>NUCLEOTIDE SEQUENCE [LARGE SCALE GENOMIC DNA]</scope>
</reference>
<accession>Q91GA4</accession>
<sequence>MHKALQMRSPLLPDLLPHNGIVEVTHQPRFQALYLFFSGVVQSEAPSLCCSLAGGSTGRFATGAAFGGGHAAIGGVAAWFARSHIAARCGSVAPSRG</sequence>
<evidence type="ECO:0000313" key="1">
    <source>
        <dbReference type="EMBL" id="CAC50243.1"/>
    </source>
</evidence>
<proteinExistence type="predicted"/>
<dbReference type="Proteomes" id="UP000153502">
    <property type="component" value="Segment"/>
</dbReference>
<dbReference type="EMBL" id="AJ298229">
    <property type="protein sequence ID" value="CAC50243.1"/>
    <property type="molecule type" value="Genomic_DNA"/>
</dbReference>
<organism evidence="1 2">
    <name type="scientific">Pigeon circovirus</name>
    <name type="common">PiCV</name>
    <name type="synonym">Columbid circovirus</name>
    <dbReference type="NCBI Taxonomy" id="126070"/>
    <lineage>
        <taxon>Viruses</taxon>
        <taxon>Monodnaviria</taxon>
        <taxon>Shotokuvirae</taxon>
        <taxon>Cressdnaviricota</taxon>
        <taxon>Arfiviricetes</taxon>
        <taxon>Cirlivirales</taxon>
        <taxon>Circoviridae</taxon>
        <taxon>Circovirus</taxon>
        <taxon>Circovirus pigeon</taxon>
        <taxon>Pigeon circovirus</taxon>
    </lineage>
</organism>
<organismHost>
    <name type="scientific">Columba livia</name>
    <name type="common">Rock dove</name>
    <dbReference type="NCBI Taxonomy" id="8932"/>
</organismHost>
<name>Q91GA4_PICV</name>
<protein>
    <submittedName>
        <fullName evidence="1">Uncharacterized protein</fullName>
    </submittedName>
</protein>
<evidence type="ECO:0000313" key="2">
    <source>
        <dbReference type="Proteomes" id="UP000153502"/>
    </source>
</evidence>